<sequence length="167" mass="19941">MIELVKKDLYLLNQLDLPKDNVDIQSYLQGVIDGFAWVNEKTNPTTGILVIADFCILIGYIDTNEESEIIEILSKNCKGKLIISYNSIWYKFIENNFHETFKKYKRYSMKREPDVFDKSRLNEYIMAVQHEFLPIRINEEVYYKALEQYWTADFCSNFLSLDHYLKY</sequence>
<dbReference type="InterPro" id="IPR042573">
    <property type="entry name" value="GNAT_acetyltra_N"/>
</dbReference>
<gene>
    <name evidence="1" type="ORF">GCM10008908_25140</name>
</gene>
<protein>
    <recommendedName>
        <fullName evidence="3">DUF4240 domain-containing protein</fullName>
    </recommendedName>
</protein>
<keyword evidence="2" id="KW-1185">Reference proteome</keyword>
<reference evidence="1 2" key="1">
    <citation type="journal article" date="2019" name="Int. J. Syst. Evol. Microbiol.">
        <title>The Global Catalogue of Microorganisms (GCM) 10K type strain sequencing project: providing services to taxonomists for standard genome sequencing and annotation.</title>
        <authorList>
            <consortium name="The Broad Institute Genomics Platform"/>
            <consortium name="The Broad Institute Genome Sequencing Center for Infectious Disease"/>
            <person name="Wu L."/>
            <person name="Ma J."/>
        </authorList>
    </citation>
    <scope>NUCLEOTIDE SEQUENCE [LARGE SCALE GENOMIC DNA]</scope>
    <source>
        <strain evidence="1 2">JCM 1417</strain>
    </source>
</reference>
<dbReference type="Gene3D" id="3.40.630.110">
    <property type="entry name" value="GNAT acetyltransferase-like"/>
    <property type="match status" value="1"/>
</dbReference>
<name>A0ABN1KSC5_CLOSU</name>
<evidence type="ECO:0008006" key="3">
    <source>
        <dbReference type="Google" id="ProtNLM"/>
    </source>
</evidence>
<dbReference type="Proteomes" id="UP001501047">
    <property type="component" value="Unassembled WGS sequence"/>
</dbReference>
<evidence type="ECO:0000313" key="2">
    <source>
        <dbReference type="Proteomes" id="UP001501047"/>
    </source>
</evidence>
<organism evidence="1 2">
    <name type="scientific">Clostridium subterminale</name>
    <dbReference type="NCBI Taxonomy" id="1550"/>
    <lineage>
        <taxon>Bacteria</taxon>
        <taxon>Bacillati</taxon>
        <taxon>Bacillota</taxon>
        <taxon>Clostridia</taxon>
        <taxon>Eubacteriales</taxon>
        <taxon>Clostridiaceae</taxon>
        <taxon>Clostridium</taxon>
    </lineage>
</organism>
<dbReference type="EMBL" id="BAAACI010000006">
    <property type="protein sequence ID" value="GAA0774754.1"/>
    <property type="molecule type" value="Genomic_DNA"/>
</dbReference>
<dbReference type="InterPro" id="IPR027365">
    <property type="entry name" value="GNAT_acetyltra_YdfB-like"/>
</dbReference>
<proteinExistence type="predicted"/>
<accession>A0ABN1KSC5</accession>
<comment type="caution">
    <text evidence="1">The sequence shown here is derived from an EMBL/GenBank/DDBJ whole genome shotgun (WGS) entry which is preliminary data.</text>
</comment>
<dbReference type="Pfam" id="PF12746">
    <property type="entry name" value="GNAT_acetyltran"/>
    <property type="match status" value="1"/>
</dbReference>
<evidence type="ECO:0000313" key="1">
    <source>
        <dbReference type="EMBL" id="GAA0774754.1"/>
    </source>
</evidence>